<evidence type="ECO:0000313" key="11">
    <source>
        <dbReference type="Proteomes" id="UP000469159"/>
    </source>
</evidence>
<dbReference type="PROSITE" id="PS51257">
    <property type="entry name" value="PROKAR_LIPOPROTEIN"/>
    <property type="match status" value="1"/>
</dbReference>
<dbReference type="InterPro" id="IPR036909">
    <property type="entry name" value="Cyt_c-like_dom_sf"/>
</dbReference>
<feature type="domain" description="Cytochrome c" evidence="9">
    <location>
        <begin position="87"/>
        <end position="185"/>
    </location>
</feature>
<keyword evidence="2 6" id="KW-0349">Heme</keyword>
<dbReference type="EMBL" id="WTYK01000001">
    <property type="protein sequence ID" value="MXP40455.1"/>
    <property type="molecule type" value="Genomic_DNA"/>
</dbReference>
<dbReference type="GO" id="GO:0009055">
    <property type="term" value="F:electron transfer activity"/>
    <property type="evidence" value="ECO:0007669"/>
    <property type="project" value="InterPro"/>
</dbReference>
<evidence type="ECO:0000256" key="3">
    <source>
        <dbReference type="ARBA" id="ARBA00022723"/>
    </source>
</evidence>
<organism evidence="10 11">
    <name type="scientific">Croceibacterium soli</name>
    <dbReference type="NCBI Taxonomy" id="1739690"/>
    <lineage>
        <taxon>Bacteria</taxon>
        <taxon>Pseudomonadati</taxon>
        <taxon>Pseudomonadota</taxon>
        <taxon>Alphaproteobacteria</taxon>
        <taxon>Sphingomonadales</taxon>
        <taxon>Erythrobacteraceae</taxon>
        <taxon>Croceibacterium</taxon>
    </lineage>
</organism>
<evidence type="ECO:0000256" key="2">
    <source>
        <dbReference type="ARBA" id="ARBA00022617"/>
    </source>
</evidence>
<dbReference type="PANTHER" id="PTHR11961">
    <property type="entry name" value="CYTOCHROME C"/>
    <property type="match status" value="1"/>
</dbReference>
<reference evidence="10 11" key="1">
    <citation type="submission" date="2019-12" db="EMBL/GenBank/DDBJ databases">
        <title>Genomic-based taxomic classification of the family Erythrobacteraceae.</title>
        <authorList>
            <person name="Xu L."/>
        </authorList>
    </citation>
    <scope>NUCLEOTIDE SEQUENCE [LARGE SCALE GENOMIC DNA]</scope>
    <source>
        <strain evidence="10 11">MCCC 1K02066</strain>
    </source>
</reference>
<evidence type="ECO:0000256" key="7">
    <source>
        <dbReference type="SAM" id="MobiDB-lite"/>
    </source>
</evidence>
<dbReference type="Gene3D" id="1.10.760.10">
    <property type="entry name" value="Cytochrome c-like domain"/>
    <property type="match status" value="1"/>
</dbReference>
<keyword evidence="8" id="KW-0732">Signal</keyword>
<dbReference type="RefSeq" id="WP_160745289.1">
    <property type="nucleotide sequence ID" value="NZ_WTYK01000001.1"/>
</dbReference>
<gene>
    <name evidence="10" type="ORF">GRI75_02190</name>
</gene>
<feature type="region of interest" description="Disordered" evidence="7">
    <location>
        <begin position="22"/>
        <end position="79"/>
    </location>
</feature>
<keyword evidence="1" id="KW-0813">Transport</keyword>
<evidence type="ECO:0000256" key="5">
    <source>
        <dbReference type="ARBA" id="ARBA00023004"/>
    </source>
</evidence>
<sequence length="185" mass="18523">MISRFALAASLVLVLAACGSPAEEADEPASSVTEPGPAATAALEETVPEVGETESPGAEPSETPSPTPTPTPTATASAAPAAAAKVAAASSPPASFAQCAVCHKTKPGETGIGPTLANVFGAKAGHVNGFKYSEAMLESGLTWNQSNLDRFLADPKAVVPGTTMTFGGVKDAAKRAEIIAYLKTL</sequence>
<evidence type="ECO:0000256" key="1">
    <source>
        <dbReference type="ARBA" id="ARBA00022448"/>
    </source>
</evidence>
<feature type="signal peptide" evidence="8">
    <location>
        <begin position="1"/>
        <end position="24"/>
    </location>
</feature>
<keyword evidence="11" id="KW-1185">Reference proteome</keyword>
<feature type="compositionally biased region" description="Low complexity" evidence="7">
    <location>
        <begin position="53"/>
        <end position="62"/>
    </location>
</feature>
<evidence type="ECO:0000313" key="10">
    <source>
        <dbReference type="EMBL" id="MXP40455.1"/>
    </source>
</evidence>
<dbReference type="AlphaFoldDB" id="A0A6I4UTJ5"/>
<protein>
    <submittedName>
        <fullName evidence="10">C-type cytochrome</fullName>
    </submittedName>
</protein>
<evidence type="ECO:0000259" key="9">
    <source>
        <dbReference type="PROSITE" id="PS51007"/>
    </source>
</evidence>
<keyword evidence="4" id="KW-0249">Electron transport</keyword>
<dbReference type="InterPro" id="IPR002327">
    <property type="entry name" value="Cyt_c_1A/1B"/>
</dbReference>
<evidence type="ECO:0000256" key="8">
    <source>
        <dbReference type="SAM" id="SignalP"/>
    </source>
</evidence>
<evidence type="ECO:0000256" key="6">
    <source>
        <dbReference type="PROSITE-ProRule" id="PRU00433"/>
    </source>
</evidence>
<name>A0A6I4UTJ5_9SPHN</name>
<dbReference type="GO" id="GO:0046872">
    <property type="term" value="F:metal ion binding"/>
    <property type="evidence" value="ECO:0007669"/>
    <property type="project" value="UniProtKB-KW"/>
</dbReference>
<dbReference type="SUPFAM" id="SSF46626">
    <property type="entry name" value="Cytochrome c"/>
    <property type="match status" value="1"/>
</dbReference>
<dbReference type="Proteomes" id="UP000469159">
    <property type="component" value="Unassembled WGS sequence"/>
</dbReference>
<dbReference type="OrthoDB" id="9805828at2"/>
<comment type="caution">
    <text evidence="10">The sequence shown here is derived from an EMBL/GenBank/DDBJ whole genome shotgun (WGS) entry which is preliminary data.</text>
</comment>
<evidence type="ECO:0000256" key="4">
    <source>
        <dbReference type="ARBA" id="ARBA00022982"/>
    </source>
</evidence>
<proteinExistence type="predicted"/>
<dbReference type="PROSITE" id="PS51007">
    <property type="entry name" value="CYTC"/>
    <property type="match status" value="1"/>
</dbReference>
<keyword evidence="3 6" id="KW-0479">Metal-binding</keyword>
<dbReference type="InterPro" id="IPR009056">
    <property type="entry name" value="Cyt_c-like_dom"/>
</dbReference>
<accession>A0A6I4UTJ5</accession>
<dbReference type="Pfam" id="PF00034">
    <property type="entry name" value="Cytochrom_C"/>
    <property type="match status" value="1"/>
</dbReference>
<dbReference type="PRINTS" id="PR00604">
    <property type="entry name" value="CYTCHRMECIAB"/>
</dbReference>
<feature type="chain" id="PRO_5026041574" evidence="8">
    <location>
        <begin position="25"/>
        <end position="185"/>
    </location>
</feature>
<keyword evidence="5 6" id="KW-0408">Iron</keyword>
<dbReference type="GO" id="GO:0020037">
    <property type="term" value="F:heme binding"/>
    <property type="evidence" value="ECO:0007669"/>
    <property type="project" value="InterPro"/>
</dbReference>